<evidence type="ECO:0000259" key="11">
    <source>
        <dbReference type="PROSITE" id="PS50883"/>
    </source>
</evidence>
<dbReference type="EMBL" id="CP038441">
    <property type="protein sequence ID" value="QJT20813.1"/>
    <property type="molecule type" value="Genomic_DNA"/>
</dbReference>
<evidence type="ECO:0000256" key="1">
    <source>
        <dbReference type="ARBA" id="ARBA00004651"/>
    </source>
</evidence>
<dbReference type="CDD" id="cd01948">
    <property type="entry name" value="EAL"/>
    <property type="match status" value="1"/>
</dbReference>
<organism evidence="12 13">
    <name type="scientific">Aeromonas media</name>
    <dbReference type="NCBI Taxonomy" id="651"/>
    <lineage>
        <taxon>Bacteria</taxon>
        <taxon>Pseudomonadati</taxon>
        <taxon>Pseudomonadota</taxon>
        <taxon>Gammaproteobacteria</taxon>
        <taxon>Aeromonadales</taxon>
        <taxon>Aeromonadaceae</taxon>
        <taxon>Aeromonas</taxon>
    </lineage>
</organism>
<keyword evidence="8 10" id="KW-0472">Membrane</keyword>
<feature type="transmembrane region" description="Helical" evidence="10">
    <location>
        <begin position="12"/>
        <end position="35"/>
    </location>
</feature>
<keyword evidence="4" id="KW-0973">c-di-GMP</keyword>
<dbReference type="PANTHER" id="PTHR33121">
    <property type="entry name" value="CYCLIC DI-GMP PHOSPHODIESTERASE PDEF"/>
    <property type="match status" value="1"/>
</dbReference>
<dbReference type="SUPFAM" id="SSF141868">
    <property type="entry name" value="EAL domain-like"/>
    <property type="match status" value="1"/>
</dbReference>
<keyword evidence="5 10" id="KW-0812">Transmembrane</keyword>
<evidence type="ECO:0000256" key="3">
    <source>
        <dbReference type="ARBA" id="ARBA00022475"/>
    </source>
</evidence>
<keyword evidence="3" id="KW-1003">Cell membrane</keyword>
<dbReference type="InterPro" id="IPR035919">
    <property type="entry name" value="EAL_sf"/>
</dbReference>
<dbReference type="Proteomes" id="UP000501427">
    <property type="component" value="Chromosome"/>
</dbReference>
<keyword evidence="7 10" id="KW-1133">Transmembrane helix</keyword>
<dbReference type="PROSITE" id="PS50883">
    <property type="entry name" value="EAL"/>
    <property type="match status" value="1"/>
</dbReference>
<evidence type="ECO:0000256" key="7">
    <source>
        <dbReference type="ARBA" id="ARBA00022989"/>
    </source>
</evidence>
<evidence type="ECO:0000256" key="9">
    <source>
        <dbReference type="ARBA" id="ARBA00034290"/>
    </source>
</evidence>
<evidence type="ECO:0000256" key="4">
    <source>
        <dbReference type="ARBA" id="ARBA00022636"/>
    </source>
</evidence>
<dbReference type="FunFam" id="3.20.20.450:FF:000001">
    <property type="entry name" value="Cyclic di-GMP phosphodiesterase yahA"/>
    <property type="match status" value="1"/>
</dbReference>
<gene>
    <name evidence="12" type="ORF">E4184_04655</name>
</gene>
<dbReference type="InterPro" id="IPR050706">
    <property type="entry name" value="Cyclic-di-GMP_PDE-like"/>
</dbReference>
<proteinExistence type="predicted"/>
<evidence type="ECO:0000256" key="6">
    <source>
        <dbReference type="ARBA" id="ARBA00022801"/>
    </source>
</evidence>
<evidence type="ECO:0000256" key="2">
    <source>
        <dbReference type="ARBA" id="ARBA00012282"/>
    </source>
</evidence>
<comment type="catalytic activity">
    <reaction evidence="9">
        <text>3',3'-c-di-GMP + H2O = 5'-phosphoguanylyl(3'-&gt;5')guanosine + H(+)</text>
        <dbReference type="Rhea" id="RHEA:24902"/>
        <dbReference type="ChEBI" id="CHEBI:15377"/>
        <dbReference type="ChEBI" id="CHEBI:15378"/>
        <dbReference type="ChEBI" id="CHEBI:58754"/>
        <dbReference type="ChEBI" id="CHEBI:58805"/>
        <dbReference type="EC" id="3.1.4.52"/>
    </reaction>
</comment>
<dbReference type="Pfam" id="PF12792">
    <property type="entry name" value="CSS-motif"/>
    <property type="match status" value="1"/>
</dbReference>
<evidence type="ECO:0000256" key="10">
    <source>
        <dbReference type="SAM" id="Phobius"/>
    </source>
</evidence>
<evidence type="ECO:0000313" key="12">
    <source>
        <dbReference type="EMBL" id="QJT20813.1"/>
    </source>
</evidence>
<dbReference type="GO" id="GO:0005886">
    <property type="term" value="C:plasma membrane"/>
    <property type="evidence" value="ECO:0007669"/>
    <property type="project" value="UniProtKB-SubCell"/>
</dbReference>
<accession>A0A6M4YNP5</accession>
<protein>
    <recommendedName>
        <fullName evidence="2">cyclic-guanylate-specific phosphodiesterase</fullName>
        <ecNumber evidence="2">3.1.4.52</ecNumber>
    </recommendedName>
</protein>
<dbReference type="AlphaFoldDB" id="A0A6M4YNP5"/>
<keyword evidence="6" id="KW-0378">Hydrolase</keyword>
<sequence length="516" mass="57408">MPFRRLRVRQFYVRLVCALLAGLLPMVLGLAVITWQTATGVRQDAVERLQHARLMFDRTLDNAQQAASALAGSLNKPCLEVVQGLRDQVATVPDVRSVNLAEGTTIYCTSLYGPVSGEIQLNDYVGGKLDLMKGNPVTPNRPLIVYREEIGAFSVLVGVDGYYLLNILDMLSRNSPLGLVVGQKMLQRDSQLTDRLIPSDSQGYLEEASGKYPFKVVTRVSVDEYRAHIWDYSKVGIIVYPLLSVLFGVGIFWLTGRSTSPTQELKRALDQQEFIPYLQPVVTGEDAHWSGCEVLMRWQHPRQGMISPDRFIPLAEDSGLIVPMTRLLMAQVREAFAPLADQLPRGFHFGFNISASHCKDLSLLDDCRDFIGAFRGNPIKLVLELTERELIVADETTDRLFAELHQLGVFIAIDDFGTGHSSLTYLQAFQVDFLKIDKSFVGMIGSDALSSHIVENVIDLATRLGLLLVAEGVENQVQADYLKERQVSFLQGYFYGRPMPMTAFASLLPTQTSPSA</sequence>
<dbReference type="PANTHER" id="PTHR33121:SF80">
    <property type="entry name" value="CYCLIC DI-GMP PHOSPHODIESTERASE PDEL"/>
    <property type="match status" value="1"/>
</dbReference>
<dbReference type="EC" id="3.1.4.52" evidence="2"/>
<name>A0A6M4YNP5_AERME</name>
<evidence type="ECO:0000313" key="13">
    <source>
        <dbReference type="Proteomes" id="UP000501427"/>
    </source>
</evidence>
<reference evidence="12 13" key="1">
    <citation type="submission" date="2019-03" db="EMBL/GenBank/DDBJ databases">
        <title>Novel transposon Tn6433 accelerates the dissemination of tet(E) in Aeromonas from aerobic biofilm under oxytetracycline stress.</title>
        <authorList>
            <person name="Shi Y."/>
            <person name="Tian Z."/>
            <person name="Zhang Y."/>
            <person name="Zhang H."/>
            <person name="Yang M."/>
        </authorList>
    </citation>
    <scope>NUCLEOTIDE SEQUENCE [LARGE SCALE GENOMIC DNA]</scope>
    <source>
        <strain evidence="12 13">T0.1-19</strain>
    </source>
</reference>
<dbReference type="GO" id="GO:0071111">
    <property type="term" value="F:cyclic-guanylate-specific phosphodiesterase activity"/>
    <property type="evidence" value="ECO:0007669"/>
    <property type="project" value="UniProtKB-EC"/>
</dbReference>
<dbReference type="InterPro" id="IPR024744">
    <property type="entry name" value="CSS-motif_dom"/>
</dbReference>
<evidence type="ECO:0000256" key="5">
    <source>
        <dbReference type="ARBA" id="ARBA00022692"/>
    </source>
</evidence>
<dbReference type="RefSeq" id="WP_111911976.1">
    <property type="nucleotide sequence ID" value="NZ_CAWNWS010000039.1"/>
</dbReference>
<dbReference type="InterPro" id="IPR001633">
    <property type="entry name" value="EAL_dom"/>
</dbReference>
<feature type="domain" description="EAL" evidence="11">
    <location>
        <begin position="258"/>
        <end position="512"/>
    </location>
</feature>
<comment type="subcellular location">
    <subcellularLocation>
        <location evidence="1">Cell membrane</location>
        <topology evidence="1">Multi-pass membrane protein</topology>
    </subcellularLocation>
</comment>
<dbReference type="Pfam" id="PF00563">
    <property type="entry name" value="EAL"/>
    <property type="match status" value="1"/>
</dbReference>
<evidence type="ECO:0000256" key="8">
    <source>
        <dbReference type="ARBA" id="ARBA00023136"/>
    </source>
</evidence>
<dbReference type="SMART" id="SM00052">
    <property type="entry name" value="EAL"/>
    <property type="match status" value="1"/>
</dbReference>
<dbReference type="Gene3D" id="3.20.20.450">
    <property type="entry name" value="EAL domain"/>
    <property type="match status" value="1"/>
</dbReference>